<dbReference type="RefSeq" id="XP_025547698.1">
    <property type="nucleotide sequence ID" value="XM_025692067.1"/>
</dbReference>
<dbReference type="InterPro" id="IPR007219">
    <property type="entry name" value="XnlR_reg_dom"/>
</dbReference>
<dbReference type="Gene3D" id="4.10.240.10">
    <property type="entry name" value="Zn(2)-C6 fungal-type DNA-binding domain"/>
    <property type="match status" value="1"/>
</dbReference>
<protein>
    <recommendedName>
        <fullName evidence="7">Zn(2)-C6 fungal-type domain-containing protein</fullName>
    </recommendedName>
</protein>
<comment type="subcellular location">
    <subcellularLocation>
        <location evidence="1">Nucleus</location>
    </subcellularLocation>
</comment>
<gene>
    <name evidence="8" type="ORF">BO97DRAFT_353820</name>
</gene>
<dbReference type="GO" id="GO:0006351">
    <property type="term" value="P:DNA-templated transcription"/>
    <property type="evidence" value="ECO:0007669"/>
    <property type="project" value="InterPro"/>
</dbReference>
<keyword evidence="3" id="KW-0805">Transcription regulation</keyword>
<reference evidence="8 9" key="1">
    <citation type="submission" date="2018-02" db="EMBL/GenBank/DDBJ databases">
        <title>The genomes of Aspergillus section Nigri reveals drivers in fungal speciation.</title>
        <authorList>
            <consortium name="DOE Joint Genome Institute"/>
            <person name="Vesth T.C."/>
            <person name="Nybo J."/>
            <person name="Theobald S."/>
            <person name="Brandl J."/>
            <person name="Frisvad J.C."/>
            <person name="Nielsen K.F."/>
            <person name="Lyhne E.K."/>
            <person name="Kogle M.E."/>
            <person name="Kuo A."/>
            <person name="Riley R."/>
            <person name="Clum A."/>
            <person name="Nolan M."/>
            <person name="Lipzen A."/>
            <person name="Salamov A."/>
            <person name="Henrissat B."/>
            <person name="Wiebenga A."/>
            <person name="De vries R.P."/>
            <person name="Grigoriev I.V."/>
            <person name="Mortensen U.H."/>
            <person name="Andersen M.R."/>
            <person name="Baker S.E."/>
        </authorList>
    </citation>
    <scope>NUCLEOTIDE SEQUENCE [LARGE SCALE GENOMIC DNA]</scope>
    <source>
        <strain evidence="8 9">CBS 101889</strain>
    </source>
</reference>
<dbReference type="GO" id="GO:0000981">
    <property type="term" value="F:DNA-binding transcription factor activity, RNA polymerase II-specific"/>
    <property type="evidence" value="ECO:0007669"/>
    <property type="project" value="InterPro"/>
</dbReference>
<dbReference type="EMBL" id="KZ824312">
    <property type="protein sequence ID" value="RAL08544.1"/>
    <property type="molecule type" value="Genomic_DNA"/>
</dbReference>
<dbReference type="InterPro" id="IPR050987">
    <property type="entry name" value="AtrR-like"/>
</dbReference>
<keyword evidence="6" id="KW-0539">Nucleus</keyword>
<dbReference type="OrthoDB" id="103819at2759"/>
<keyword evidence="4" id="KW-0238">DNA-binding</keyword>
<dbReference type="PROSITE" id="PS50048">
    <property type="entry name" value="ZN2_CY6_FUNGAL_2"/>
    <property type="match status" value="1"/>
</dbReference>
<proteinExistence type="predicted"/>
<dbReference type="Pfam" id="PF00172">
    <property type="entry name" value="Zn_clus"/>
    <property type="match status" value="1"/>
</dbReference>
<evidence type="ECO:0000313" key="9">
    <source>
        <dbReference type="Proteomes" id="UP000248961"/>
    </source>
</evidence>
<dbReference type="PANTHER" id="PTHR46910:SF37">
    <property type="entry name" value="ZN(II)2CYS6 TRANSCRIPTION FACTOR (EUROFUNG)"/>
    <property type="match status" value="1"/>
</dbReference>
<evidence type="ECO:0000256" key="3">
    <source>
        <dbReference type="ARBA" id="ARBA00023015"/>
    </source>
</evidence>
<dbReference type="SMART" id="SM00906">
    <property type="entry name" value="Fungal_trans"/>
    <property type="match status" value="1"/>
</dbReference>
<evidence type="ECO:0000256" key="4">
    <source>
        <dbReference type="ARBA" id="ARBA00023125"/>
    </source>
</evidence>
<dbReference type="AlphaFoldDB" id="A0A395HQM1"/>
<evidence type="ECO:0000313" key="8">
    <source>
        <dbReference type="EMBL" id="RAL08544.1"/>
    </source>
</evidence>
<dbReference type="CDD" id="cd00067">
    <property type="entry name" value="GAL4"/>
    <property type="match status" value="1"/>
</dbReference>
<dbReference type="InterPro" id="IPR001138">
    <property type="entry name" value="Zn2Cys6_DnaBD"/>
</dbReference>
<keyword evidence="5" id="KW-0804">Transcription</keyword>
<dbReference type="GeneID" id="37196356"/>
<dbReference type="CDD" id="cd12148">
    <property type="entry name" value="fungal_TF_MHR"/>
    <property type="match status" value="1"/>
</dbReference>
<dbReference type="Pfam" id="PF04082">
    <property type="entry name" value="Fungal_trans"/>
    <property type="match status" value="1"/>
</dbReference>
<keyword evidence="9" id="KW-1185">Reference proteome</keyword>
<accession>A0A395HQM1</accession>
<sequence>QCDFCRQKKLKCSRELPKCNSCKPWPGDCNYSRDNVNVMSVTIIVSTRSLDHSSAEERTIVNRVQHLEQLVQQLTQSVDKALQAIGSASAGRDNSRTPTESHQEIVAKKNHSSPKLYIGSQPGFLELAELGTPFFNIPSDDEILKVVFEPHKVREKAWVVYFNYMLLSAIPAEDGTNEALLRQNVQLALNESSIFLEPREANVQALAFLAMHGEDYAAPNMSWMLLGNACRQAEALGMHLSSKHESQQQQLCLFWLLFLMDKSCSLAFGRPAFLPTALYHNVPLPGQQTLLMFQPHTRINGVPTHPRVSQFGAQLLRCSMELAKLMGILADVLVNGQPAAPCMELRSSVNAWYSYTNQRLTDILEAERASSTADQVREMTLGINSMKFQYLHVLILLLKGDGSASSLRLSSAREAISLLKSMVSNWHSVNNGVMWHLLYYPFTSFFVIFENIVHHPGPVTPTKEHDLNLLATTVTYFASMRSQMRLLATLCTRLEHVANTFLQLARNVHCASSKTMQRKWHGYEATGVDLEGLDVASYLDWLPADIEALPGGEGPSGKEARRTFDSVFDWFSWDAYYGDPQ</sequence>
<evidence type="ECO:0000256" key="6">
    <source>
        <dbReference type="ARBA" id="ARBA00023242"/>
    </source>
</evidence>
<dbReference type="GO" id="GO:0003677">
    <property type="term" value="F:DNA binding"/>
    <property type="evidence" value="ECO:0007669"/>
    <property type="project" value="UniProtKB-KW"/>
</dbReference>
<evidence type="ECO:0000256" key="1">
    <source>
        <dbReference type="ARBA" id="ARBA00004123"/>
    </source>
</evidence>
<organism evidence="8 9">
    <name type="scientific">Aspergillus homomorphus (strain CBS 101889)</name>
    <dbReference type="NCBI Taxonomy" id="1450537"/>
    <lineage>
        <taxon>Eukaryota</taxon>
        <taxon>Fungi</taxon>
        <taxon>Dikarya</taxon>
        <taxon>Ascomycota</taxon>
        <taxon>Pezizomycotina</taxon>
        <taxon>Eurotiomycetes</taxon>
        <taxon>Eurotiomycetidae</taxon>
        <taxon>Eurotiales</taxon>
        <taxon>Aspergillaceae</taxon>
        <taxon>Aspergillus</taxon>
        <taxon>Aspergillus subgen. Circumdati</taxon>
    </lineage>
</organism>
<evidence type="ECO:0000256" key="5">
    <source>
        <dbReference type="ARBA" id="ARBA00023163"/>
    </source>
</evidence>
<evidence type="ECO:0000259" key="7">
    <source>
        <dbReference type="PROSITE" id="PS50048"/>
    </source>
</evidence>
<dbReference type="GO" id="GO:0005634">
    <property type="term" value="C:nucleus"/>
    <property type="evidence" value="ECO:0007669"/>
    <property type="project" value="UniProtKB-SubCell"/>
</dbReference>
<dbReference type="STRING" id="1450537.A0A395HQM1"/>
<dbReference type="Proteomes" id="UP000248961">
    <property type="component" value="Unassembled WGS sequence"/>
</dbReference>
<evidence type="ECO:0000256" key="2">
    <source>
        <dbReference type="ARBA" id="ARBA00022723"/>
    </source>
</evidence>
<dbReference type="PANTHER" id="PTHR46910">
    <property type="entry name" value="TRANSCRIPTION FACTOR PDR1"/>
    <property type="match status" value="1"/>
</dbReference>
<dbReference type="InterPro" id="IPR036864">
    <property type="entry name" value="Zn2-C6_fun-type_DNA-bd_sf"/>
</dbReference>
<keyword evidence="2" id="KW-0479">Metal-binding</keyword>
<name>A0A395HQM1_ASPHC</name>
<feature type="domain" description="Zn(2)-C6 fungal-type" evidence="7">
    <location>
        <begin position="1"/>
        <end position="31"/>
    </location>
</feature>
<dbReference type="VEuPathDB" id="FungiDB:BO97DRAFT_353820"/>
<dbReference type="GO" id="GO:0009893">
    <property type="term" value="P:positive regulation of metabolic process"/>
    <property type="evidence" value="ECO:0007669"/>
    <property type="project" value="UniProtKB-ARBA"/>
</dbReference>
<feature type="non-terminal residue" evidence="8">
    <location>
        <position position="1"/>
    </location>
</feature>
<dbReference type="SUPFAM" id="SSF57701">
    <property type="entry name" value="Zn2/Cys6 DNA-binding domain"/>
    <property type="match status" value="1"/>
</dbReference>
<dbReference type="GO" id="GO:0008270">
    <property type="term" value="F:zinc ion binding"/>
    <property type="evidence" value="ECO:0007669"/>
    <property type="project" value="InterPro"/>
</dbReference>